<accession>A0A518AKV9</accession>
<keyword evidence="2" id="KW-1185">Reference proteome</keyword>
<evidence type="ECO:0000313" key="1">
    <source>
        <dbReference type="EMBL" id="QDU55367.1"/>
    </source>
</evidence>
<dbReference type="PANTHER" id="PTHR31793:SF2">
    <property type="entry name" value="BLR1345 PROTEIN"/>
    <property type="match status" value="1"/>
</dbReference>
<dbReference type="Pfam" id="PF13279">
    <property type="entry name" value="4HBT_2"/>
    <property type="match status" value="1"/>
</dbReference>
<dbReference type="Proteomes" id="UP000315750">
    <property type="component" value="Chromosome"/>
</dbReference>
<dbReference type="OrthoDB" id="283913at2"/>
<name>A0A518AKV9_9BACT</name>
<dbReference type="AlphaFoldDB" id="A0A518AKV9"/>
<gene>
    <name evidence="1" type="primary">lcdH</name>
    <name evidence="1" type="ORF">Pan181_15560</name>
</gene>
<dbReference type="InterPro" id="IPR050563">
    <property type="entry name" value="4-hydroxybenzoyl-CoA_TE"/>
</dbReference>
<dbReference type="KEGG" id="amuc:Pan181_15560"/>
<dbReference type="EC" id="1.1.1.108" evidence="1"/>
<dbReference type="EMBL" id="CP036278">
    <property type="protein sequence ID" value="QDU55367.1"/>
    <property type="molecule type" value="Genomic_DNA"/>
</dbReference>
<dbReference type="GO" id="GO:0047617">
    <property type="term" value="F:fatty acyl-CoA hydrolase activity"/>
    <property type="evidence" value="ECO:0007669"/>
    <property type="project" value="TreeGrafter"/>
</dbReference>
<organism evidence="1 2">
    <name type="scientific">Aeoliella mucimassa</name>
    <dbReference type="NCBI Taxonomy" id="2527972"/>
    <lineage>
        <taxon>Bacteria</taxon>
        <taxon>Pseudomonadati</taxon>
        <taxon>Planctomycetota</taxon>
        <taxon>Planctomycetia</taxon>
        <taxon>Pirellulales</taxon>
        <taxon>Lacipirellulaceae</taxon>
        <taxon>Aeoliella</taxon>
    </lineage>
</organism>
<evidence type="ECO:0000313" key="2">
    <source>
        <dbReference type="Proteomes" id="UP000315750"/>
    </source>
</evidence>
<protein>
    <submittedName>
        <fullName evidence="1">L-carnitine dehydrogenase</fullName>
        <ecNumber evidence="1">1.1.1.108</ecNumber>
    </submittedName>
</protein>
<dbReference type="InterPro" id="IPR029069">
    <property type="entry name" value="HotDog_dom_sf"/>
</dbReference>
<dbReference type="GO" id="GO:0047728">
    <property type="term" value="F:carnitine 3-dehydrogenase activity"/>
    <property type="evidence" value="ECO:0007669"/>
    <property type="project" value="UniProtKB-EC"/>
</dbReference>
<dbReference type="Gene3D" id="3.10.129.10">
    <property type="entry name" value="Hotdog Thioesterase"/>
    <property type="match status" value="1"/>
</dbReference>
<dbReference type="SUPFAM" id="SSF54637">
    <property type="entry name" value="Thioesterase/thiol ester dehydrase-isomerase"/>
    <property type="match status" value="1"/>
</dbReference>
<dbReference type="RefSeq" id="WP_145246236.1">
    <property type="nucleotide sequence ID" value="NZ_CP036278.1"/>
</dbReference>
<sequence>MLLKPSIEQIKQLPHTYEADIPSDYLDEMGHMNVMWYTHLYGQGIRGFLNSVGFDRQYIEEQRCGTFALEKHVRYLSEVRVGENVAVYTRLVDCNGRLYHLMQYLVNETQQKLASTMETVSAHVDLNHRRMAEMPPHLTEAFEATAATHAELDWKSATCGVMGIR</sequence>
<keyword evidence="1" id="KW-0560">Oxidoreductase</keyword>
<proteinExistence type="predicted"/>
<reference evidence="1 2" key="1">
    <citation type="submission" date="2019-02" db="EMBL/GenBank/DDBJ databases">
        <title>Deep-cultivation of Planctomycetes and their phenomic and genomic characterization uncovers novel biology.</title>
        <authorList>
            <person name="Wiegand S."/>
            <person name="Jogler M."/>
            <person name="Boedeker C."/>
            <person name="Pinto D."/>
            <person name="Vollmers J."/>
            <person name="Rivas-Marin E."/>
            <person name="Kohn T."/>
            <person name="Peeters S.H."/>
            <person name="Heuer A."/>
            <person name="Rast P."/>
            <person name="Oberbeckmann S."/>
            <person name="Bunk B."/>
            <person name="Jeske O."/>
            <person name="Meyerdierks A."/>
            <person name="Storesund J.E."/>
            <person name="Kallscheuer N."/>
            <person name="Luecker S."/>
            <person name="Lage O.M."/>
            <person name="Pohl T."/>
            <person name="Merkel B.J."/>
            <person name="Hornburger P."/>
            <person name="Mueller R.-W."/>
            <person name="Bruemmer F."/>
            <person name="Labrenz M."/>
            <person name="Spormann A.M."/>
            <person name="Op den Camp H."/>
            <person name="Overmann J."/>
            <person name="Amann R."/>
            <person name="Jetten M.S.M."/>
            <person name="Mascher T."/>
            <person name="Medema M.H."/>
            <person name="Devos D.P."/>
            <person name="Kaster A.-K."/>
            <person name="Ovreas L."/>
            <person name="Rohde M."/>
            <person name="Galperin M.Y."/>
            <person name="Jogler C."/>
        </authorList>
    </citation>
    <scope>NUCLEOTIDE SEQUENCE [LARGE SCALE GENOMIC DNA]</scope>
    <source>
        <strain evidence="1 2">Pan181</strain>
    </source>
</reference>
<dbReference type="PANTHER" id="PTHR31793">
    <property type="entry name" value="4-HYDROXYBENZOYL-COA THIOESTERASE FAMILY MEMBER"/>
    <property type="match status" value="1"/>
</dbReference>
<dbReference type="CDD" id="cd00586">
    <property type="entry name" value="4HBT"/>
    <property type="match status" value="1"/>
</dbReference>